<protein>
    <submittedName>
        <fullName evidence="2">Uncharacterized protein</fullName>
    </submittedName>
</protein>
<dbReference type="Proteomes" id="UP000315017">
    <property type="component" value="Chromosome"/>
</dbReference>
<feature type="transmembrane region" description="Helical" evidence="1">
    <location>
        <begin position="52"/>
        <end position="72"/>
    </location>
</feature>
<evidence type="ECO:0000313" key="2">
    <source>
        <dbReference type="EMBL" id="QDU25792.1"/>
    </source>
</evidence>
<feature type="transmembrane region" description="Helical" evidence="1">
    <location>
        <begin position="78"/>
        <end position="97"/>
    </location>
</feature>
<name>A0A517Y6N5_9BACT</name>
<evidence type="ECO:0000256" key="1">
    <source>
        <dbReference type="SAM" id="Phobius"/>
    </source>
</evidence>
<keyword evidence="1" id="KW-1133">Transmembrane helix</keyword>
<keyword evidence="3" id="KW-1185">Reference proteome</keyword>
<accession>A0A517Y6N5</accession>
<reference evidence="2 3" key="1">
    <citation type="submission" date="2019-02" db="EMBL/GenBank/DDBJ databases">
        <title>Deep-cultivation of Planctomycetes and their phenomic and genomic characterization uncovers novel biology.</title>
        <authorList>
            <person name="Wiegand S."/>
            <person name="Jogler M."/>
            <person name="Boedeker C."/>
            <person name="Pinto D."/>
            <person name="Vollmers J."/>
            <person name="Rivas-Marin E."/>
            <person name="Kohn T."/>
            <person name="Peeters S.H."/>
            <person name="Heuer A."/>
            <person name="Rast P."/>
            <person name="Oberbeckmann S."/>
            <person name="Bunk B."/>
            <person name="Jeske O."/>
            <person name="Meyerdierks A."/>
            <person name="Storesund J.E."/>
            <person name="Kallscheuer N."/>
            <person name="Luecker S."/>
            <person name="Lage O.M."/>
            <person name="Pohl T."/>
            <person name="Merkel B.J."/>
            <person name="Hornburger P."/>
            <person name="Mueller R.-W."/>
            <person name="Bruemmer F."/>
            <person name="Labrenz M."/>
            <person name="Spormann A.M."/>
            <person name="Op den Camp H."/>
            <person name="Overmann J."/>
            <person name="Amann R."/>
            <person name="Jetten M.S.M."/>
            <person name="Mascher T."/>
            <person name="Medema M.H."/>
            <person name="Devos D.P."/>
            <person name="Kaster A.-K."/>
            <person name="Ovreas L."/>
            <person name="Rohde M."/>
            <person name="Galperin M.Y."/>
            <person name="Jogler C."/>
        </authorList>
    </citation>
    <scope>NUCLEOTIDE SEQUENCE [LARGE SCALE GENOMIC DNA]</scope>
    <source>
        <strain evidence="2 3">ETA_A8</strain>
    </source>
</reference>
<organism evidence="2 3">
    <name type="scientific">Anatilimnocola aggregata</name>
    <dbReference type="NCBI Taxonomy" id="2528021"/>
    <lineage>
        <taxon>Bacteria</taxon>
        <taxon>Pseudomonadati</taxon>
        <taxon>Planctomycetota</taxon>
        <taxon>Planctomycetia</taxon>
        <taxon>Pirellulales</taxon>
        <taxon>Pirellulaceae</taxon>
        <taxon>Anatilimnocola</taxon>
    </lineage>
</organism>
<dbReference type="EMBL" id="CP036274">
    <property type="protein sequence ID" value="QDU25792.1"/>
    <property type="molecule type" value="Genomic_DNA"/>
</dbReference>
<proteinExistence type="predicted"/>
<dbReference type="RefSeq" id="WP_145085326.1">
    <property type="nucleotide sequence ID" value="NZ_CP036274.1"/>
</dbReference>
<evidence type="ECO:0000313" key="3">
    <source>
        <dbReference type="Proteomes" id="UP000315017"/>
    </source>
</evidence>
<gene>
    <name evidence="2" type="ORF">ETAA8_08630</name>
</gene>
<keyword evidence="1" id="KW-0472">Membrane</keyword>
<keyword evidence="1" id="KW-0812">Transmembrane</keyword>
<sequence length="197" mass="21736">MNEPINPYESPIIPGESRQPGAEPLGVIATFEVDDAVQWHSAALNNAPLSGWLLAVVITVVVVGLFVATGFYQTYGPLGPILFLSAGFFLLLGASHLNGRRQTKQNLERLRLHPILGVKGSWKLTVGHHEVTAETPGGKQVYQLTQVPFIALEGHDLILWLEPGYPLIIPDGGKYKRMNWMLRKWLYQVAPQGRAHG</sequence>
<dbReference type="KEGG" id="aagg:ETAA8_08630"/>
<dbReference type="AlphaFoldDB" id="A0A517Y6N5"/>